<gene>
    <name evidence="1" type="ORF">METZ01_LOCUS161177</name>
</gene>
<feature type="non-terminal residue" evidence="1">
    <location>
        <position position="31"/>
    </location>
</feature>
<sequence>LWTLPAHADWVAGQPMLVNIYLIWLPELLFL</sequence>
<dbReference type="EMBL" id="UINC01028036">
    <property type="protein sequence ID" value="SVB08323.1"/>
    <property type="molecule type" value="Genomic_DNA"/>
</dbReference>
<accession>A0A382B4Y2</accession>
<protein>
    <submittedName>
        <fullName evidence="1">Uncharacterized protein</fullName>
    </submittedName>
</protein>
<proteinExistence type="predicted"/>
<feature type="non-terminal residue" evidence="1">
    <location>
        <position position="1"/>
    </location>
</feature>
<name>A0A382B4Y2_9ZZZZ</name>
<dbReference type="AlphaFoldDB" id="A0A382B4Y2"/>
<organism evidence="1">
    <name type="scientific">marine metagenome</name>
    <dbReference type="NCBI Taxonomy" id="408172"/>
    <lineage>
        <taxon>unclassified sequences</taxon>
        <taxon>metagenomes</taxon>
        <taxon>ecological metagenomes</taxon>
    </lineage>
</organism>
<reference evidence="1" key="1">
    <citation type="submission" date="2018-05" db="EMBL/GenBank/DDBJ databases">
        <authorList>
            <person name="Lanie J.A."/>
            <person name="Ng W.-L."/>
            <person name="Kazmierczak K.M."/>
            <person name="Andrzejewski T.M."/>
            <person name="Davidsen T.M."/>
            <person name="Wayne K.J."/>
            <person name="Tettelin H."/>
            <person name="Glass J.I."/>
            <person name="Rusch D."/>
            <person name="Podicherti R."/>
            <person name="Tsui H.-C.T."/>
            <person name="Winkler M.E."/>
        </authorList>
    </citation>
    <scope>NUCLEOTIDE SEQUENCE</scope>
</reference>
<evidence type="ECO:0000313" key="1">
    <source>
        <dbReference type="EMBL" id="SVB08323.1"/>
    </source>
</evidence>